<gene>
    <name evidence="1" type="ORF">GCM10007907_17650</name>
</gene>
<accession>A0ABQ5YDF0</accession>
<proteinExistence type="predicted"/>
<dbReference type="EMBL" id="BSOG01000002">
    <property type="protein sequence ID" value="GLR12975.1"/>
    <property type="molecule type" value="Genomic_DNA"/>
</dbReference>
<protein>
    <submittedName>
        <fullName evidence="1">Uncharacterized protein</fullName>
    </submittedName>
</protein>
<sequence>MFMSKHLLGGMKVLPYYKEDEGAKCPSSISLVENLNFLSTEDAQVISAYMESCVVIDEWLSNIKDPISGRLDIPSKTWSDGQFVWDSSHIHYVRKYRVRLPSVFVEHVKNQVSKKFDVNALIKSKLREGFEAALKKTIAGDDSPYAAY</sequence>
<dbReference type="Proteomes" id="UP001156706">
    <property type="component" value="Unassembled WGS sequence"/>
</dbReference>
<evidence type="ECO:0000313" key="1">
    <source>
        <dbReference type="EMBL" id="GLR12975.1"/>
    </source>
</evidence>
<keyword evidence="2" id="KW-1185">Reference proteome</keyword>
<reference evidence="2" key="1">
    <citation type="journal article" date="2019" name="Int. J. Syst. Evol. Microbiol.">
        <title>The Global Catalogue of Microorganisms (GCM) 10K type strain sequencing project: providing services to taxonomists for standard genome sequencing and annotation.</title>
        <authorList>
            <consortium name="The Broad Institute Genomics Platform"/>
            <consortium name="The Broad Institute Genome Sequencing Center for Infectious Disease"/>
            <person name="Wu L."/>
            <person name="Ma J."/>
        </authorList>
    </citation>
    <scope>NUCLEOTIDE SEQUENCE [LARGE SCALE GENOMIC DNA]</scope>
    <source>
        <strain evidence="2">NBRC 110044</strain>
    </source>
</reference>
<name>A0ABQ5YDF0_9NEIS</name>
<evidence type="ECO:0000313" key="2">
    <source>
        <dbReference type="Proteomes" id="UP001156706"/>
    </source>
</evidence>
<comment type="caution">
    <text evidence="1">The sequence shown here is derived from an EMBL/GenBank/DDBJ whole genome shotgun (WGS) entry which is preliminary data.</text>
</comment>
<organism evidence="1 2">
    <name type="scientific">Chitinimonas prasina</name>
    <dbReference type="NCBI Taxonomy" id="1434937"/>
    <lineage>
        <taxon>Bacteria</taxon>
        <taxon>Pseudomonadati</taxon>
        <taxon>Pseudomonadota</taxon>
        <taxon>Betaproteobacteria</taxon>
        <taxon>Neisseriales</taxon>
        <taxon>Chitinibacteraceae</taxon>
        <taxon>Chitinimonas</taxon>
    </lineage>
</organism>